<feature type="domain" description="Terpene synthase metal-binding" evidence="6">
    <location>
        <begin position="485"/>
        <end position="714"/>
    </location>
</feature>
<keyword evidence="2" id="KW-0479">Metal-binding</keyword>
<dbReference type="InterPro" id="IPR036965">
    <property type="entry name" value="Terpene_synth_N_sf"/>
</dbReference>
<dbReference type="SFLD" id="SFLDG01014">
    <property type="entry name" value="Terpene_Cyclase_Like_1_N-term"/>
    <property type="match status" value="1"/>
</dbReference>
<dbReference type="InterPro" id="IPR001906">
    <property type="entry name" value="Terpene_synth_N"/>
</dbReference>
<dbReference type="SUPFAM" id="SSF48239">
    <property type="entry name" value="Terpenoid cyclases/Protein prenyltransferases"/>
    <property type="match status" value="2"/>
</dbReference>
<dbReference type="STRING" id="3641.A0A061GGQ0"/>
<feature type="domain" description="Terpene synthase N-terminal" evidence="5">
    <location>
        <begin position="211"/>
        <end position="396"/>
    </location>
</feature>
<dbReference type="FunFam" id="1.10.600.10:FF:000036">
    <property type="entry name" value="cis-abienol synthase, chloroplastic"/>
    <property type="match status" value="1"/>
</dbReference>
<evidence type="ECO:0000256" key="4">
    <source>
        <dbReference type="ARBA" id="ARBA00023239"/>
    </source>
</evidence>
<evidence type="ECO:0000313" key="8">
    <source>
        <dbReference type="Proteomes" id="UP000026915"/>
    </source>
</evidence>
<protein>
    <submittedName>
        <fullName evidence="7">P(E)-nerolidol/(E,E)-geranyl linalool synthase</fullName>
    </submittedName>
</protein>
<gene>
    <name evidence="7" type="ORF">TCM_029933</name>
</gene>
<evidence type="ECO:0000259" key="5">
    <source>
        <dbReference type="Pfam" id="PF01397"/>
    </source>
</evidence>
<dbReference type="InterPro" id="IPR008949">
    <property type="entry name" value="Isoprenoid_synthase_dom_sf"/>
</dbReference>
<dbReference type="FunCoup" id="A0A061GGQ0">
    <property type="interactions" value="25"/>
</dbReference>
<dbReference type="InterPro" id="IPR005630">
    <property type="entry name" value="Terpene_synthase_metal-bd"/>
</dbReference>
<dbReference type="Pfam" id="PF01397">
    <property type="entry name" value="Terpene_synth"/>
    <property type="match status" value="1"/>
</dbReference>
<dbReference type="InterPro" id="IPR008930">
    <property type="entry name" value="Terpenoid_cyclase/PrenylTrfase"/>
</dbReference>
<evidence type="ECO:0000313" key="7">
    <source>
        <dbReference type="EMBL" id="EOY28337.1"/>
    </source>
</evidence>
<evidence type="ECO:0000256" key="2">
    <source>
        <dbReference type="ARBA" id="ARBA00022723"/>
    </source>
</evidence>
<dbReference type="OMA" id="VEHELKF"/>
<dbReference type="InterPro" id="IPR050148">
    <property type="entry name" value="Terpene_synthase-like"/>
</dbReference>
<dbReference type="EMBL" id="CM001884">
    <property type="protein sequence ID" value="EOY28337.1"/>
    <property type="molecule type" value="Genomic_DNA"/>
</dbReference>
<dbReference type="InParanoid" id="A0A061GGQ0"/>
<dbReference type="Gramene" id="EOY28337">
    <property type="protein sequence ID" value="EOY28337"/>
    <property type="gene ID" value="TCM_029933"/>
</dbReference>
<dbReference type="SUPFAM" id="SSF48576">
    <property type="entry name" value="Terpenoid synthases"/>
    <property type="match status" value="1"/>
</dbReference>
<sequence length="834" mass="95060">MELLHVSIQAIVKDVKGEMSLDIDPYSFVSPSAYDTAWLAMINPAADSNRPLSSPMFKACLDWVLNNQTEEGYWGECDSQGNPTIESLPATLACVIALKKWNVGNKNIERGLDFVHGNAEKHLGVTHDHFPRWFTIVFPGMIELALKAGLELAFPSQLNELLSDIFHQRQRILETEELVDSQYPPLLSYIEALPSSYDISGEDITMNLSGDGSLFQSPAATARAFMATGKEECLGYLESLVRRCADGVPPTYPMDEELIKLCVVNQLQRLGLADHFTHEIEANLAQLYRNYNSQESQAKPSSNPVSAIQLHKDSLAFRLLRMHGYSVSPWQFFWFLKNQEVRARIEKDYEYFSSAMLNVYRATDFMFPGEYELEEARSFSRKVIEKVLSKGTRDNKDNFRSINLEKMMEHELRHPWIARLDHLEHRTWIEDRNSNILWVGKAFLHRLSPLLTEKLMQLAVADYEFRQFIYRNELEEVKRWSKNRGLSDMGFGREKTTYCYFAIASSIPLPYDSDIRMMIAKSAIVVTVADDFYDMEGSLDELNSLTDAIGRWDASELTGHSKTIFDALDDLVREIVAKVLQHQGTDITIFLQQIWYETFASWLVEAKWSRGGSLPSIDEYLRTGMISIAAHTIILPASFLSNPSLIDCKVRPGEYEAVTKLLMLIPRLLNDIQSYQKEQEEGKMNCVLLYLKENPGADIEDSTAYVREILDKKWGELLQHVLMDGFGDLPKPCKLLHLSCVKVFQMFFHSRNRFDSNTEMRQDIQNAIYVPLNVGTSKPLIPPQKEDQAINSLSEMLKIIAVQCPNPSKLFIIEVPINVVWGSGGIAMEKGMTV</sequence>
<dbReference type="HOGENOM" id="CLU_003125_2_0_1"/>
<dbReference type="Pfam" id="PF03936">
    <property type="entry name" value="Terpene_synth_C"/>
    <property type="match status" value="1"/>
</dbReference>
<evidence type="ECO:0000256" key="1">
    <source>
        <dbReference type="ARBA" id="ARBA00001946"/>
    </source>
</evidence>
<keyword evidence="4" id="KW-0456">Lyase</keyword>
<dbReference type="eggNOG" id="ENOG502REU3">
    <property type="taxonomic scope" value="Eukaryota"/>
</dbReference>
<name>A0A061GGQ0_THECC</name>
<dbReference type="GO" id="GO:0010333">
    <property type="term" value="F:terpene synthase activity"/>
    <property type="evidence" value="ECO:0000318"/>
    <property type="project" value="GO_Central"/>
</dbReference>
<organism evidence="7 8">
    <name type="scientific">Theobroma cacao</name>
    <name type="common">Cacao</name>
    <name type="synonym">Cocoa</name>
    <dbReference type="NCBI Taxonomy" id="3641"/>
    <lineage>
        <taxon>Eukaryota</taxon>
        <taxon>Viridiplantae</taxon>
        <taxon>Streptophyta</taxon>
        <taxon>Embryophyta</taxon>
        <taxon>Tracheophyta</taxon>
        <taxon>Spermatophyta</taxon>
        <taxon>Magnoliopsida</taxon>
        <taxon>eudicotyledons</taxon>
        <taxon>Gunneridae</taxon>
        <taxon>Pentapetalae</taxon>
        <taxon>rosids</taxon>
        <taxon>malvids</taxon>
        <taxon>Malvales</taxon>
        <taxon>Malvaceae</taxon>
        <taxon>Byttnerioideae</taxon>
        <taxon>Theobroma</taxon>
    </lineage>
</organism>
<accession>A0A061GGQ0</accession>
<dbReference type="GO" id="GO:0000287">
    <property type="term" value="F:magnesium ion binding"/>
    <property type="evidence" value="ECO:0000318"/>
    <property type="project" value="GO_Central"/>
</dbReference>
<comment type="cofactor">
    <cofactor evidence="1">
        <name>Mg(2+)</name>
        <dbReference type="ChEBI" id="CHEBI:18420"/>
    </cofactor>
</comment>
<dbReference type="Gene3D" id="1.10.600.10">
    <property type="entry name" value="Farnesyl Diphosphate Synthase"/>
    <property type="match status" value="1"/>
</dbReference>
<dbReference type="Gene3D" id="1.50.10.130">
    <property type="entry name" value="Terpene synthase, N-terminal domain"/>
    <property type="match status" value="1"/>
</dbReference>
<dbReference type="GO" id="GO:0016102">
    <property type="term" value="P:diterpenoid biosynthetic process"/>
    <property type="evidence" value="ECO:0000318"/>
    <property type="project" value="GO_Central"/>
</dbReference>
<dbReference type="AlphaFoldDB" id="A0A061GGQ0"/>
<evidence type="ECO:0000259" key="6">
    <source>
        <dbReference type="Pfam" id="PF03936"/>
    </source>
</evidence>
<dbReference type="Gene3D" id="1.50.10.160">
    <property type="match status" value="1"/>
</dbReference>
<dbReference type="PANTHER" id="PTHR31739:SF25">
    <property type="entry name" value="(E,E)-GERANYLLINALOOL SYNTHASE"/>
    <property type="match status" value="1"/>
</dbReference>
<keyword evidence="8" id="KW-1185">Reference proteome</keyword>
<reference evidence="7 8" key="1">
    <citation type="journal article" date="2013" name="Genome Biol.">
        <title>The genome sequence of the most widely cultivated cacao type and its use to identify candidate genes regulating pod color.</title>
        <authorList>
            <person name="Motamayor J.C."/>
            <person name="Mockaitis K."/>
            <person name="Schmutz J."/>
            <person name="Haiminen N."/>
            <person name="Iii D.L."/>
            <person name="Cornejo O."/>
            <person name="Findley S.D."/>
            <person name="Zheng P."/>
            <person name="Utro F."/>
            <person name="Royaert S."/>
            <person name="Saski C."/>
            <person name="Jenkins J."/>
            <person name="Podicheti R."/>
            <person name="Zhao M."/>
            <person name="Scheffler B.E."/>
            <person name="Stack J.C."/>
            <person name="Feltus F.A."/>
            <person name="Mustiga G.M."/>
            <person name="Amores F."/>
            <person name="Phillips W."/>
            <person name="Marelli J.P."/>
            <person name="May G.D."/>
            <person name="Shapiro H."/>
            <person name="Ma J."/>
            <person name="Bustamante C.D."/>
            <person name="Schnell R.J."/>
            <person name="Main D."/>
            <person name="Gilbert D."/>
            <person name="Parida L."/>
            <person name="Kuhn D.N."/>
        </authorList>
    </citation>
    <scope>NUCLEOTIDE SEQUENCE [LARGE SCALE GENOMIC DNA]</scope>
    <source>
        <strain evidence="8">cv. Matina 1-6</strain>
    </source>
</reference>
<dbReference type="PANTHER" id="PTHR31739">
    <property type="entry name" value="ENT-COPALYL DIPHOSPHATE SYNTHASE, CHLOROPLASTIC"/>
    <property type="match status" value="1"/>
</dbReference>
<dbReference type="Proteomes" id="UP000026915">
    <property type="component" value="Chromosome 6"/>
</dbReference>
<keyword evidence="3" id="KW-0460">Magnesium</keyword>
<proteinExistence type="predicted"/>
<evidence type="ECO:0000256" key="3">
    <source>
        <dbReference type="ARBA" id="ARBA00022842"/>
    </source>
</evidence>
<dbReference type="FunFam" id="1.50.10.130:FF:000002">
    <property type="entry name" value="Ent-copalyl diphosphate synthase, chloroplastic"/>
    <property type="match status" value="1"/>
</dbReference>